<name>A0A2N1MAL6_9GLOM</name>
<dbReference type="AlphaFoldDB" id="A0A2N1MAL6"/>
<accession>A0A2N1MAL6</accession>
<gene>
    <name evidence="1" type="ORF">RhiirC2_795961</name>
</gene>
<comment type="caution">
    <text evidence="1">The sequence shown here is derived from an EMBL/GenBank/DDBJ whole genome shotgun (WGS) entry which is preliminary data.</text>
</comment>
<sequence>MPQQVLKLGKNGINGNLIRDLTDEGIHQKISTKYTIAFTKIIKISKNWKIVAYFIDSKIMEAVVEASLTGDMRRIWKVRNFKTVFRGKENDKSMQGERD</sequence>
<reference evidence="1 2" key="1">
    <citation type="submission" date="2016-04" db="EMBL/GenBank/DDBJ databases">
        <title>Genome analyses suggest a sexual origin of heterokaryosis in a supposedly ancient asexual fungus.</title>
        <authorList>
            <person name="Ropars J."/>
            <person name="Sedzielewska K."/>
            <person name="Noel J."/>
            <person name="Charron P."/>
            <person name="Farinelli L."/>
            <person name="Marton T."/>
            <person name="Kruger M."/>
            <person name="Pelin A."/>
            <person name="Brachmann A."/>
            <person name="Corradi N."/>
        </authorList>
    </citation>
    <scope>NUCLEOTIDE SEQUENCE [LARGE SCALE GENOMIC DNA]</scope>
    <source>
        <strain evidence="1 2">C2</strain>
    </source>
</reference>
<dbReference type="Proteomes" id="UP000233469">
    <property type="component" value="Unassembled WGS sequence"/>
</dbReference>
<organism evidence="1 2">
    <name type="scientific">Rhizophagus irregularis</name>
    <dbReference type="NCBI Taxonomy" id="588596"/>
    <lineage>
        <taxon>Eukaryota</taxon>
        <taxon>Fungi</taxon>
        <taxon>Fungi incertae sedis</taxon>
        <taxon>Mucoromycota</taxon>
        <taxon>Glomeromycotina</taxon>
        <taxon>Glomeromycetes</taxon>
        <taxon>Glomerales</taxon>
        <taxon>Glomeraceae</taxon>
        <taxon>Rhizophagus</taxon>
    </lineage>
</organism>
<evidence type="ECO:0000313" key="2">
    <source>
        <dbReference type="Proteomes" id="UP000233469"/>
    </source>
</evidence>
<evidence type="ECO:0000313" key="1">
    <source>
        <dbReference type="EMBL" id="PKK58666.1"/>
    </source>
</evidence>
<reference evidence="1 2" key="2">
    <citation type="submission" date="2017-10" db="EMBL/GenBank/DDBJ databases">
        <title>Extensive intraspecific genome diversity in a model arbuscular mycorrhizal fungus.</title>
        <authorList>
            <person name="Chen E.C.H."/>
            <person name="Morin E."/>
            <person name="Baudet D."/>
            <person name="Noel J."/>
            <person name="Ndikumana S."/>
            <person name="Charron P."/>
            <person name="St-Onge C."/>
            <person name="Giorgi J."/>
            <person name="Grigoriev I.V."/>
            <person name="Roux C."/>
            <person name="Martin F.M."/>
            <person name="Corradi N."/>
        </authorList>
    </citation>
    <scope>NUCLEOTIDE SEQUENCE [LARGE SCALE GENOMIC DNA]</scope>
    <source>
        <strain evidence="1 2">C2</strain>
    </source>
</reference>
<protein>
    <submittedName>
        <fullName evidence="1">Uncharacterized protein</fullName>
    </submittedName>
</protein>
<dbReference type="EMBL" id="LLXL01003462">
    <property type="protein sequence ID" value="PKK58666.1"/>
    <property type="molecule type" value="Genomic_DNA"/>
</dbReference>
<proteinExistence type="predicted"/>